<keyword evidence="4 13" id="KW-0645">Protease</keyword>
<dbReference type="InterPro" id="IPR001478">
    <property type="entry name" value="PDZ"/>
</dbReference>
<keyword evidence="8 11" id="KW-1133">Transmembrane helix</keyword>
<comment type="subcellular location">
    <subcellularLocation>
        <location evidence="2">Membrane</location>
        <topology evidence="2">Multi-pass membrane protein</topology>
    </subcellularLocation>
</comment>
<proteinExistence type="inferred from homology"/>
<dbReference type="GO" id="GO:0006508">
    <property type="term" value="P:proteolysis"/>
    <property type="evidence" value="ECO:0007669"/>
    <property type="project" value="UniProtKB-KW"/>
</dbReference>
<dbReference type="Gene3D" id="2.30.42.10">
    <property type="match status" value="2"/>
</dbReference>
<dbReference type="AlphaFoldDB" id="A0A7C1SHR7"/>
<dbReference type="SMART" id="SM00228">
    <property type="entry name" value="PDZ"/>
    <property type="match status" value="2"/>
</dbReference>
<dbReference type="Pfam" id="PF02163">
    <property type="entry name" value="Peptidase_M50"/>
    <property type="match status" value="1"/>
</dbReference>
<dbReference type="EMBL" id="DSLG01000008">
    <property type="protein sequence ID" value="HEA87887.1"/>
    <property type="molecule type" value="Genomic_DNA"/>
</dbReference>
<keyword evidence="11" id="KW-0479">Metal-binding</keyword>
<keyword evidence="6 11" id="KW-0378">Hydrolase</keyword>
<keyword evidence="5 11" id="KW-0812">Transmembrane</keyword>
<keyword evidence="10 11" id="KW-0472">Membrane</keyword>
<evidence type="ECO:0000256" key="7">
    <source>
        <dbReference type="ARBA" id="ARBA00022833"/>
    </source>
</evidence>
<evidence type="ECO:0000256" key="2">
    <source>
        <dbReference type="ARBA" id="ARBA00004141"/>
    </source>
</evidence>
<feature type="transmembrane region" description="Helical" evidence="11">
    <location>
        <begin position="7"/>
        <end position="29"/>
    </location>
</feature>
<evidence type="ECO:0000256" key="3">
    <source>
        <dbReference type="ARBA" id="ARBA00007931"/>
    </source>
</evidence>
<dbReference type="SUPFAM" id="SSF50156">
    <property type="entry name" value="PDZ domain-like"/>
    <property type="match status" value="2"/>
</dbReference>
<organism evidence="13">
    <name type="scientific">candidate division WOR-3 bacterium</name>
    <dbReference type="NCBI Taxonomy" id="2052148"/>
    <lineage>
        <taxon>Bacteria</taxon>
        <taxon>Bacteria division WOR-3</taxon>
    </lineage>
</organism>
<evidence type="ECO:0000256" key="11">
    <source>
        <dbReference type="RuleBase" id="RU362031"/>
    </source>
</evidence>
<dbReference type="Pfam" id="PF17820">
    <property type="entry name" value="PDZ_6"/>
    <property type="match status" value="2"/>
</dbReference>
<feature type="transmembrane region" description="Helical" evidence="11">
    <location>
        <begin position="393"/>
        <end position="413"/>
    </location>
</feature>
<dbReference type="InterPro" id="IPR004387">
    <property type="entry name" value="Pept_M50_Zn"/>
</dbReference>
<dbReference type="InterPro" id="IPR036034">
    <property type="entry name" value="PDZ_sf"/>
</dbReference>
<comment type="cofactor">
    <cofactor evidence="1 11">
        <name>Zn(2+)</name>
        <dbReference type="ChEBI" id="CHEBI:29105"/>
    </cofactor>
</comment>
<evidence type="ECO:0000256" key="8">
    <source>
        <dbReference type="ARBA" id="ARBA00022989"/>
    </source>
</evidence>
<evidence type="ECO:0000313" key="14">
    <source>
        <dbReference type="EMBL" id="HFJ53725.1"/>
    </source>
</evidence>
<keyword evidence="7 11" id="KW-0862">Zinc</keyword>
<dbReference type="InterPro" id="IPR041489">
    <property type="entry name" value="PDZ_6"/>
</dbReference>
<evidence type="ECO:0000259" key="12">
    <source>
        <dbReference type="PROSITE" id="PS50106"/>
    </source>
</evidence>
<evidence type="ECO:0000256" key="1">
    <source>
        <dbReference type="ARBA" id="ARBA00001947"/>
    </source>
</evidence>
<protein>
    <recommendedName>
        <fullName evidence="11">Zinc metalloprotease</fullName>
        <ecNumber evidence="11">3.4.24.-</ecNumber>
    </recommendedName>
</protein>
<dbReference type="PANTHER" id="PTHR42837:SF2">
    <property type="entry name" value="MEMBRANE METALLOPROTEASE ARASP2, CHLOROPLASTIC-RELATED"/>
    <property type="match status" value="1"/>
</dbReference>
<dbReference type="GO" id="GO:0004222">
    <property type="term" value="F:metalloendopeptidase activity"/>
    <property type="evidence" value="ECO:0007669"/>
    <property type="project" value="InterPro"/>
</dbReference>
<dbReference type="PROSITE" id="PS50106">
    <property type="entry name" value="PDZ"/>
    <property type="match status" value="1"/>
</dbReference>
<dbReference type="CDD" id="cd06163">
    <property type="entry name" value="S2P-M50_PDZ_RseP-like"/>
    <property type="match status" value="1"/>
</dbReference>
<comment type="similarity">
    <text evidence="3 11">Belongs to the peptidase M50B family.</text>
</comment>
<dbReference type="NCBIfam" id="TIGR00054">
    <property type="entry name" value="RIP metalloprotease RseP"/>
    <property type="match status" value="1"/>
</dbReference>
<feature type="transmembrane region" description="Helical" evidence="11">
    <location>
        <begin position="91"/>
        <end position="116"/>
    </location>
</feature>
<feature type="transmembrane region" description="Helical" evidence="11">
    <location>
        <begin position="347"/>
        <end position="367"/>
    </location>
</feature>
<dbReference type="InterPro" id="IPR008915">
    <property type="entry name" value="Peptidase_M50"/>
</dbReference>
<evidence type="ECO:0000313" key="13">
    <source>
        <dbReference type="EMBL" id="HEA87887.1"/>
    </source>
</evidence>
<feature type="domain" description="PDZ" evidence="12">
    <location>
        <begin position="200"/>
        <end position="231"/>
    </location>
</feature>
<keyword evidence="9 11" id="KW-0482">Metalloprotease</keyword>
<evidence type="ECO:0000256" key="4">
    <source>
        <dbReference type="ARBA" id="ARBA00022670"/>
    </source>
</evidence>
<evidence type="ECO:0000256" key="5">
    <source>
        <dbReference type="ARBA" id="ARBA00022692"/>
    </source>
</evidence>
<sequence length="422" mass="46374">MFTSLSTLGLVAILIGVLITIHEFGHLIVAKLGRIPVDSFSIGFGPVILKRRIGETEYRLSLVPLGGYIKMVGEDNPAQGGFSSKPVGVRVAVVAAGPFFNLVLGFVLIVAMYLIFGVTSVSPLVTPLPGSGAEGAGLRAGDRILAVAGDTVPDFETLQQLLMKYRGKEVTVMTRRGDSTLVFQYLVPESLEMEPFIPPVIDRVRAGSPAARLGLRPGDRILTVGGNEVRSWEQFVRVVREHGGMSIELCWQRGESLYVDSIVPALEQDQLSRERFGQIGVWVRLPRRAMSLPQAVWEGARRTGYITVQTFVIIYKVITRKISSRAIGGPIMVAKIAWEGASWGWEYFLALWALLSINLFVVNMLPVPVLDGGRILLDVIAGVRRRPLSDRELTWANSIGWAVIGILVALTLFNDLRRLLFK</sequence>
<dbReference type="CDD" id="cd23081">
    <property type="entry name" value="cpPDZ_EcRseP-like"/>
    <property type="match status" value="1"/>
</dbReference>
<name>A0A7C1SHR7_UNCW3</name>
<reference evidence="13" key="1">
    <citation type="journal article" date="2020" name="mSystems">
        <title>Genome- and Community-Level Interaction Insights into Carbon Utilization and Element Cycling Functions of Hydrothermarchaeota in Hydrothermal Sediment.</title>
        <authorList>
            <person name="Zhou Z."/>
            <person name="Liu Y."/>
            <person name="Xu W."/>
            <person name="Pan J."/>
            <person name="Luo Z.H."/>
            <person name="Li M."/>
        </authorList>
    </citation>
    <scope>NUCLEOTIDE SEQUENCE [LARGE SCALE GENOMIC DNA]</scope>
    <source>
        <strain evidence="13">SpSt-265</strain>
        <strain evidence="14">SpSt-465</strain>
    </source>
</reference>
<dbReference type="GO" id="GO:0016020">
    <property type="term" value="C:membrane"/>
    <property type="evidence" value="ECO:0007669"/>
    <property type="project" value="UniProtKB-SubCell"/>
</dbReference>
<dbReference type="EMBL" id="DSTU01000004">
    <property type="protein sequence ID" value="HFJ53725.1"/>
    <property type="molecule type" value="Genomic_DNA"/>
</dbReference>
<evidence type="ECO:0000256" key="9">
    <source>
        <dbReference type="ARBA" id="ARBA00023049"/>
    </source>
</evidence>
<comment type="caution">
    <text evidence="13">The sequence shown here is derived from an EMBL/GenBank/DDBJ whole genome shotgun (WGS) entry which is preliminary data.</text>
</comment>
<evidence type="ECO:0000256" key="10">
    <source>
        <dbReference type="ARBA" id="ARBA00023136"/>
    </source>
</evidence>
<gene>
    <name evidence="13" type="primary">rseP</name>
    <name evidence="13" type="ORF">ENP94_07790</name>
    <name evidence="14" type="ORF">ENS16_03435</name>
</gene>
<dbReference type="EC" id="3.4.24.-" evidence="11"/>
<evidence type="ECO:0000256" key="6">
    <source>
        <dbReference type="ARBA" id="ARBA00022801"/>
    </source>
</evidence>
<dbReference type="GO" id="GO:0046872">
    <property type="term" value="F:metal ion binding"/>
    <property type="evidence" value="ECO:0007669"/>
    <property type="project" value="UniProtKB-KW"/>
</dbReference>
<accession>A0A7C1SHR7</accession>
<dbReference type="PANTHER" id="PTHR42837">
    <property type="entry name" value="REGULATOR OF SIGMA-E PROTEASE RSEP"/>
    <property type="match status" value="1"/>
</dbReference>